<sequence>MYEKYIIWVSKEVYLVDRIHINLVVSSSKLDHLFSNSGDSEVLKSGSYDDNIR</sequence>
<proteinExistence type="predicted"/>
<accession>A0AAV1XNX2</accession>
<dbReference type="AlphaFoldDB" id="A0AAV1XNX2"/>
<protein>
    <submittedName>
        <fullName evidence="1">Uncharacterized protein</fullName>
    </submittedName>
</protein>
<gene>
    <name evidence="1" type="ORF">LLUT_LOCUS24551</name>
</gene>
<comment type="caution">
    <text evidence="1">The sequence shown here is derived from an EMBL/GenBank/DDBJ whole genome shotgun (WGS) entry which is preliminary data.</text>
</comment>
<evidence type="ECO:0000313" key="1">
    <source>
        <dbReference type="EMBL" id="CAL0323491.1"/>
    </source>
</evidence>
<reference evidence="1 2" key="1">
    <citation type="submission" date="2024-03" db="EMBL/GenBank/DDBJ databases">
        <authorList>
            <person name="Martinez-Hernandez J."/>
        </authorList>
    </citation>
    <scope>NUCLEOTIDE SEQUENCE [LARGE SCALE GENOMIC DNA]</scope>
</reference>
<evidence type="ECO:0000313" key="2">
    <source>
        <dbReference type="Proteomes" id="UP001497480"/>
    </source>
</evidence>
<organism evidence="1 2">
    <name type="scientific">Lupinus luteus</name>
    <name type="common">European yellow lupine</name>
    <dbReference type="NCBI Taxonomy" id="3873"/>
    <lineage>
        <taxon>Eukaryota</taxon>
        <taxon>Viridiplantae</taxon>
        <taxon>Streptophyta</taxon>
        <taxon>Embryophyta</taxon>
        <taxon>Tracheophyta</taxon>
        <taxon>Spermatophyta</taxon>
        <taxon>Magnoliopsida</taxon>
        <taxon>eudicotyledons</taxon>
        <taxon>Gunneridae</taxon>
        <taxon>Pentapetalae</taxon>
        <taxon>rosids</taxon>
        <taxon>fabids</taxon>
        <taxon>Fabales</taxon>
        <taxon>Fabaceae</taxon>
        <taxon>Papilionoideae</taxon>
        <taxon>50 kb inversion clade</taxon>
        <taxon>genistoids sensu lato</taxon>
        <taxon>core genistoids</taxon>
        <taxon>Genisteae</taxon>
        <taxon>Lupinus</taxon>
    </lineage>
</organism>
<dbReference type="EMBL" id="CAXHTB010000017">
    <property type="protein sequence ID" value="CAL0323491.1"/>
    <property type="molecule type" value="Genomic_DNA"/>
</dbReference>
<dbReference type="Proteomes" id="UP001497480">
    <property type="component" value="Unassembled WGS sequence"/>
</dbReference>
<name>A0AAV1XNX2_LUPLU</name>
<keyword evidence="2" id="KW-1185">Reference proteome</keyword>